<protein>
    <submittedName>
        <fullName evidence="1">Uncharacterized protein</fullName>
    </submittedName>
</protein>
<evidence type="ECO:0000313" key="2">
    <source>
        <dbReference type="Proteomes" id="UP001054252"/>
    </source>
</evidence>
<comment type="caution">
    <text evidence="1">The sequence shown here is derived from an EMBL/GenBank/DDBJ whole genome shotgun (WGS) entry which is preliminary data.</text>
</comment>
<sequence>MPYPKVLDNEIPVLPWKYNGWWLQRWHSEDRIECGVSYRRWVLTNVEF</sequence>
<dbReference type="Proteomes" id="UP001054252">
    <property type="component" value="Unassembled WGS sequence"/>
</dbReference>
<accession>A0AAV5JRM0</accession>
<organism evidence="1 2">
    <name type="scientific">Rubroshorea leprosula</name>
    <dbReference type="NCBI Taxonomy" id="152421"/>
    <lineage>
        <taxon>Eukaryota</taxon>
        <taxon>Viridiplantae</taxon>
        <taxon>Streptophyta</taxon>
        <taxon>Embryophyta</taxon>
        <taxon>Tracheophyta</taxon>
        <taxon>Spermatophyta</taxon>
        <taxon>Magnoliopsida</taxon>
        <taxon>eudicotyledons</taxon>
        <taxon>Gunneridae</taxon>
        <taxon>Pentapetalae</taxon>
        <taxon>rosids</taxon>
        <taxon>malvids</taxon>
        <taxon>Malvales</taxon>
        <taxon>Dipterocarpaceae</taxon>
        <taxon>Rubroshorea</taxon>
    </lineage>
</organism>
<gene>
    <name evidence="1" type="ORF">SLEP1_g25585</name>
</gene>
<keyword evidence="2" id="KW-1185">Reference proteome</keyword>
<proteinExistence type="predicted"/>
<dbReference type="AlphaFoldDB" id="A0AAV5JRM0"/>
<evidence type="ECO:0000313" key="1">
    <source>
        <dbReference type="EMBL" id="GKV14765.1"/>
    </source>
</evidence>
<dbReference type="EMBL" id="BPVZ01000041">
    <property type="protein sequence ID" value="GKV14765.1"/>
    <property type="molecule type" value="Genomic_DNA"/>
</dbReference>
<reference evidence="1 2" key="1">
    <citation type="journal article" date="2021" name="Commun. Biol.">
        <title>The genome of Shorea leprosula (Dipterocarpaceae) highlights the ecological relevance of drought in aseasonal tropical rainforests.</title>
        <authorList>
            <person name="Ng K.K.S."/>
            <person name="Kobayashi M.J."/>
            <person name="Fawcett J.A."/>
            <person name="Hatakeyama M."/>
            <person name="Paape T."/>
            <person name="Ng C.H."/>
            <person name="Ang C.C."/>
            <person name="Tnah L.H."/>
            <person name="Lee C.T."/>
            <person name="Nishiyama T."/>
            <person name="Sese J."/>
            <person name="O'Brien M.J."/>
            <person name="Copetti D."/>
            <person name="Mohd Noor M.I."/>
            <person name="Ong R.C."/>
            <person name="Putra M."/>
            <person name="Sireger I.Z."/>
            <person name="Indrioko S."/>
            <person name="Kosugi Y."/>
            <person name="Izuno A."/>
            <person name="Isagi Y."/>
            <person name="Lee S.L."/>
            <person name="Shimizu K.K."/>
        </authorList>
    </citation>
    <scope>NUCLEOTIDE SEQUENCE [LARGE SCALE GENOMIC DNA]</scope>
    <source>
        <strain evidence="1">214</strain>
    </source>
</reference>
<name>A0AAV5JRM0_9ROSI</name>